<accession>A0A1B0A1B3</accession>
<keyword evidence="4" id="KW-1185">Reference proteome</keyword>
<dbReference type="AlphaFoldDB" id="A0A1B0A1B3"/>
<dbReference type="EnsemblMetazoa" id="GPAI031396-RA">
    <property type="protein sequence ID" value="GPAI031396-PA"/>
    <property type="gene ID" value="GPAI031396"/>
</dbReference>
<feature type="signal peptide" evidence="2">
    <location>
        <begin position="1"/>
        <end position="22"/>
    </location>
</feature>
<evidence type="ECO:0000313" key="3">
    <source>
        <dbReference type="EnsemblMetazoa" id="GPAI031396-PA"/>
    </source>
</evidence>
<sequence length="98" mass="11701">MIVTTCNLVIALMFQYMTQTYCRIVRIYAAEKMKWTTDRTCDKTTRNFDNLEGMIERIMIKNDENNNESYDENNNESYNENNEQENQGENSEEYISVQ</sequence>
<feature type="compositionally biased region" description="Acidic residues" evidence="1">
    <location>
        <begin position="65"/>
        <end position="74"/>
    </location>
</feature>
<dbReference type="VEuPathDB" id="VectorBase:GPAI031396"/>
<keyword evidence="2" id="KW-0732">Signal</keyword>
<evidence type="ECO:0000256" key="1">
    <source>
        <dbReference type="SAM" id="MobiDB-lite"/>
    </source>
</evidence>
<evidence type="ECO:0000256" key="2">
    <source>
        <dbReference type="SAM" id="SignalP"/>
    </source>
</evidence>
<name>A0A1B0A1B3_GLOPL</name>
<proteinExistence type="predicted"/>
<protein>
    <submittedName>
        <fullName evidence="3">Uncharacterized protein</fullName>
    </submittedName>
</protein>
<feature type="compositionally biased region" description="Low complexity" evidence="1">
    <location>
        <begin position="75"/>
        <end position="89"/>
    </location>
</feature>
<reference evidence="4" key="1">
    <citation type="submission" date="2014-03" db="EMBL/GenBank/DDBJ databases">
        <authorList>
            <person name="Aksoy S."/>
            <person name="Warren W."/>
            <person name="Wilson R.K."/>
        </authorList>
    </citation>
    <scope>NUCLEOTIDE SEQUENCE [LARGE SCALE GENOMIC DNA]</scope>
    <source>
        <strain evidence="4">IAEA</strain>
    </source>
</reference>
<reference evidence="3" key="2">
    <citation type="submission" date="2020-05" db="UniProtKB">
        <authorList>
            <consortium name="EnsemblMetazoa"/>
        </authorList>
    </citation>
    <scope>IDENTIFICATION</scope>
    <source>
        <strain evidence="3">IAEA</strain>
    </source>
</reference>
<organism evidence="3 4">
    <name type="scientific">Glossina pallidipes</name>
    <name type="common">Tsetse fly</name>
    <dbReference type="NCBI Taxonomy" id="7398"/>
    <lineage>
        <taxon>Eukaryota</taxon>
        <taxon>Metazoa</taxon>
        <taxon>Ecdysozoa</taxon>
        <taxon>Arthropoda</taxon>
        <taxon>Hexapoda</taxon>
        <taxon>Insecta</taxon>
        <taxon>Pterygota</taxon>
        <taxon>Neoptera</taxon>
        <taxon>Endopterygota</taxon>
        <taxon>Diptera</taxon>
        <taxon>Brachycera</taxon>
        <taxon>Muscomorpha</taxon>
        <taxon>Hippoboscoidea</taxon>
        <taxon>Glossinidae</taxon>
        <taxon>Glossina</taxon>
    </lineage>
</organism>
<evidence type="ECO:0000313" key="4">
    <source>
        <dbReference type="Proteomes" id="UP000092445"/>
    </source>
</evidence>
<feature type="chain" id="PRO_5008403415" evidence="2">
    <location>
        <begin position="23"/>
        <end position="98"/>
    </location>
</feature>
<feature type="region of interest" description="Disordered" evidence="1">
    <location>
        <begin position="59"/>
        <end position="98"/>
    </location>
</feature>
<dbReference type="Proteomes" id="UP000092445">
    <property type="component" value="Unassembled WGS sequence"/>
</dbReference>